<feature type="compositionally biased region" description="Low complexity" evidence="1">
    <location>
        <begin position="223"/>
        <end position="232"/>
    </location>
</feature>
<feature type="region of interest" description="Disordered" evidence="1">
    <location>
        <begin position="223"/>
        <end position="289"/>
    </location>
</feature>
<dbReference type="EMBL" id="ML769419">
    <property type="protein sequence ID" value="KAE9404163.1"/>
    <property type="molecule type" value="Genomic_DNA"/>
</dbReference>
<feature type="region of interest" description="Disordered" evidence="1">
    <location>
        <begin position="171"/>
        <end position="206"/>
    </location>
</feature>
<protein>
    <submittedName>
        <fullName evidence="2">Uncharacterized protein</fullName>
    </submittedName>
</protein>
<keyword evidence="3" id="KW-1185">Reference proteome</keyword>
<feature type="region of interest" description="Disordered" evidence="1">
    <location>
        <begin position="39"/>
        <end position="149"/>
    </location>
</feature>
<dbReference type="AlphaFoldDB" id="A0A6A4I2H6"/>
<feature type="compositionally biased region" description="Basic and acidic residues" evidence="1">
    <location>
        <begin position="113"/>
        <end position="127"/>
    </location>
</feature>
<accession>A0A6A4I2H6</accession>
<sequence length="349" mass="35778">MEMLMRVLTCLQNWEMLVLDLISLMTLSHVRENYLGNNGRDEFTKSNPSNDAASHSTLSNPSDVGTSQSPDVMASTPSSTSDPGPPPPVKPVDIEGGKALGDMVVDCRNSSGGRDELTNSKPSDDVASHFTPSNPSNVEASQSTPGVMASRPKASAAACFMSAVLAEISNSSPVGDRSHSSDSSNTHASVGVSDGSSISGASADAPSMLTKPHLNACSSVSVSNASSSSRASGDTSNVLSKPCFSDGPPNVDSQEATSFSNGLFKSTASNPSDALASTPSLTPDPPVGIGEKTVSVNAVDLDLHTASSSLSKPFDSTLSNSSARSSITPDDVLALKETWPQLVLIMGSG</sequence>
<feature type="compositionally biased region" description="Polar residues" evidence="1">
    <location>
        <begin position="130"/>
        <end position="145"/>
    </location>
</feature>
<evidence type="ECO:0000313" key="3">
    <source>
        <dbReference type="Proteomes" id="UP000799118"/>
    </source>
</evidence>
<reference evidence="2" key="1">
    <citation type="journal article" date="2019" name="Environ. Microbiol.">
        <title>Fungal ecological strategies reflected in gene transcription - a case study of two litter decomposers.</title>
        <authorList>
            <person name="Barbi F."/>
            <person name="Kohler A."/>
            <person name="Barry K."/>
            <person name="Baskaran P."/>
            <person name="Daum C."/>
            <person name="Fauchery L."/>
            <person name="Ihrmark K."/>
            <person name="Kuo A."/>
            <person name="LaButti K."/>
            <person name="Lipzen A."/>
            <person name="Morin E."/>
            <person name="Grigoriev I.V."/>
            <person name="Henrissat B."/>
            <person name="Lindahl B."/>
            <person name="Martin F."/>
        </authorList>
    </citation>
    <scope>NUCLEOTIDE SEQUENCE</scope>
    <source>
        <strain evidence="2">JB14</strain>
    </source>
</reference>
<name>A0A6A4I2H6_9AGAR</name>
<organism evidence="2 3">
    <name type="scientific">Gymnopus androsaceus JB14</name>
    <dbReference type="NCBI Taxonomy" id="1447944"/>
    <lineage>
        <taxon>Eukaryota</taxon>
        <taxon>Fungi</taxon>
        <taxon>Dikarya</taxon>
        <taxon>Basidiomycota</taxon>
        <taxon>Agaricomycotina</taxon>
        <taxon>Agaricomycetes</taxon>
        <taxon>Agaricomycetidae</taxon>
        <taxon>Agaricales</taxon>
        <taxon>Marasmiineae</taxon>
        <taxon>Omphalotaceae</taxon>
        <taxon>Gymnopus</taxon>
    </lineage>
</organism>
<feature type="compositionally biased region" description="Polar residues" evidence="1">
    <location>
        <begin position="251"/>
        <end position="281"/>
    </location>
</feature>
<evidence type="ECO:0000256" key="1">
    <source>
        <dbReference type="SAM" id="MobiDB-lite"/>
    </source>
</evidence>
<evidence type="ECO:0000313" key="2">
    <source>
        <dbReference type="EMBL" id="KAE9404163.1"/>
    </source>
</evidence>
<feature type="compositionally biased region" description="Polar residues" evidence="1">
    <location>
        <begin position="45"/>
        <end position="70"/>
    </location>
</feature>
<gene>
    <name evidence="2" type="ORF">BT96DRAFT_935921</name>
</gene>
<dbReference type="Proteomes" id="UP000799118">
    <property type="component" value="Unassembled WGS sequence"/>
</dbReference>
<proteinExistence type="predicted"/>